<accession>A0A914LX40</accession>
<keyword evidence="1" id="KW-0472">Membrane</keyword>
<keyword evidence="2" id="KW-1185">Reference proteome</keyword>
<evidence type="ECO:0000313" key="2">
    <source>
        <dbReference type="Proteomes" id="UP000887563"/>
    </source>
</evidence>
<keyword evidence="1" id="KW-0812">Transmembrane</keyword>
<protein>
    <submittedName>
        <fullName evidence="3">Uncharacterized protein</fullName>
    </submittedName>
</protein>
<organism evidence="2 3">
    <name type="scientific">Meloidogyne incognita</name>
    <name type="common">Southern root-knot nematode worm</name>
    <name type="synonym">Oxyuris incognita</name>
    <dbReference type="NCBI Taxonomy" id="6306"/>
    <lineage>
        <taxon>Eukaryota</taxon>
        <taxon>Metazoa</taxon>
        <taxon>Ecdysozoa</taxon>
        <taxon>Nematoda</taxon>
        <taxon>Chromadorea</taxon>
        <taxon>Rhabditida</taxon>
        <taxon>Tylenchina</taxon>
        <taxon>Tylenchomorpha</taxon>
        <taxon>Tylenchoidea</taxon>
        <taxon>Meloidogynidae</taxon>
        <taxon>Meloidogyninae</taxon>
        <taxon>Meloidogyne</taxon>
        <taxon>Meloidogyne incognita group</taxon>
    </lineage>
</organism>
<sequence length="94" mass="11303">MGHFGMGRFVDEAIIYDCHFWGAANKQKKLLTKFVIFTNFFLNLYYNIYSILAGFWVIFWLFFPKTSKYTLKYAFCSKVQNMKNYSLYANRNPF</sequence>
<reference evidence="3" key="1">
    <citation type="submission" date="2022-11" db="UniProtKB">
        <authorList>
            <consortium name="WormBaseParasite"/>
        </authorList>
    </citation>
    <scope>IDENTIFICATION</scope>
</reference>
<proteinExistence type="predicted"/>
<dbReference type="Proteomes" id="UP000887563">
    <property type="component" value="Unplaced"/>
</dbReference>
<dbReference type="AlphaFoldDB" id="A0A914LX40"/>
<evidence type="ECO:0000256" key="1">
    <source>
        <dbReference type="SAM" id="Phobius"/>
    </source>
</evidence>
<name>A0A914LX40_MELIC</name>
<evidence type="ECO:0000313" key="3">
    <source>
        <dbReference type="WBParaSite" id="Minc3s00991g19649"/>
    </source>
</evidence>
<dbReference type="WBParaSite" id="Minc3s00991g19649">
    <property type="protein sequence ID" value="Minc3s00991g19649"/>
    <property type="gene ID" value="Minc3s00991g19649"/>
</dbReference>
<feature type="transmembrane region" description="Helical" evidence="1">
    <location>
        <begin position="44"/>
        <end position="63"/>
    </location>
</feature>
<keyword evidence="1" id="KW-1133">Transmembrane helix</keyword>